<sequence>MNESANCKPTNWMVQLAKTRLPAIMEITTRTKILSLAERLLRTRGYADFSYADLVDEVGVRKASIHHHFPTKEQLGVEVVADYLARFGEELEAILANNQSAPRRLGAYAELFSTSLFDGTFPLCTALAAELAALPERMRDQTKTFFQIHLDWLERVVQQGKKAGELDGAPTARKAATILLNAIEGGAVVAWALGKPESVKVSFDELVRLWSSKAR</sequence>
<keyword evidence="3" id="KW-0804">Transcription</keyword>
<dbReference type="PANTHER" id="PTHR47506:SF1">
    <property type="entry name" value="HTH-TYPE TRANSCRIPTIONAL REGULATOR YJDC"/>
    <property type="match status" value="1"/>
</dbReference>
<evidence type="ECO:0000313" key="6">
    <source>
        <dbReference type="EMBL" id="SAK83141.1"/>
    </source>
</evidence>
<protein>
    <submittedName>
        <fullName evidence="6">TetR family transcriptional regulator</fullName>
    </submittedName>
</protein>
<dbReference type="AlphaFoldDB" id="A0A158CLH8"/>
<evidence type="ECO:0000259" key="5">
    <source>
        <dbReference type="PROSITE" id="PS50977"/>
    </source>
</evidence>
<keyword evidence="7" id="KW-1185">Reference proteome</keyword>
<evidence type="ECO:0000256" key="4">
    <source>
        <dbReference type="PROSITE-ProRule" id="PRU00335"/>
    </source>
</evidence>
<keyword evidence="2 4" id="KW-0238">DNA-binding</keyword>
<dbReference type="Pfam" id="PF00440">
    <property type="entry name" value="TetR_N"/>
    <property type="match status" value="1"/>
</dbReference>
<dbReference type="InterPro" id="IPR001647">
    <property type="entry name" value="HTH_TetR"/>
</dbReference>
<dbReference type="InterPro" id="IPR009057">
    <property type="entry name" value="Homeodomain-like_sf"/>
</dbReference>
<dbReference type="InterPro" id="IPR036271">
    <property type="entry name" value="Tet_transcr_reg_TetR-rel_C_sf"/>
</dbReference>
<dbReference type="Pfam" id="PF16925">
    <property type="entry name" value="TetR_C_13"/>
    <property type="match status" value="1"/>
</dbReference>
<comment type="caution">
    <text evidence="6">The sequence shown here is derived from an EMBL/GenBank/DDBJ whole genome shotgun (WGS) entry which is preliminary data.</text>
</comment>
<dbReference type="PANTHER" id="PTHR47506">
    <property type="entry name" value="TRANSCRIPTIONAL REGULATORY PROTEIN"/>
    <property type="match status" value="1"/>
</dbReference>
<evidence type="ECO:0000256" key="3">
    <source>
        <dbReference type="ARBA" id="ARBA00023163"/>
    </source>
</evidence>
<accession>A0A158CLH8</accession>
<keyword evidence="1" id="KW-0805">Transcription regulation</keyword>
<name>A0A158CLH8_9BURK</name>
<feature type="domain" description="HTH tetR-type" evidence="5">
    <location>
        <begin position="27"/>
        <end position="87"/>
    </location>
</feature>
<organism evidence="6 7">
    <name type="scientific">Caballeronia calidae</name>
    <dbReference type="NCBI Taxonomy" id="1777139"/>
    <lineage>
        <taxon>Bacteria</taxon>
        <taxon>Pseudomonadati</taxon>
        <taxon>Pseudomonadota</taxon>
        <taxon>Betaproteobacteria</taxon>
        <taxon>Burkholderiales</taxon>
        <taxon>Burkholderiaceae</taxon>
        <taxon>Caballeronia</taxon>
    </lineage>
</organism>
<dbReference type="InterPro" id="IPR011075">
    <property type="entry name" value="TetR_C"/>
</dbReference>
<evidence type="ECO:0000313" key="7">
    <source>
        <dbReference type="Proteomes" id="UP000071859"/>
    </source>
</evidence>
<dbReference type="SUPFAM" id="SSF48498">
    <property type="entry name" value="Tetracyclin repressor-like, C-terminal domain"/>
    <property type="match status" value="1"/>
</dbReference>
<dbReference type="GO" id="GO:0003677">
    <property type="term" value="F:DNA binding"/>
    <property type="evidence" value="ECO:0007669"/>
    <property type="project" value="UniProtKB-UniRule"/>
</dbReference>
<reference evidence="6" key="1">
    <citation type="submission" date="2016-01" db="EMBL/GenBank/DDBJ databases">
        <authorList>
            <person name="Peeters C."/>
        </authorList>
    </citation>
    <scope>NUCLEOTIDE SEQUENCE</scope>
    <source>
        <strain evidence="6">LMG 29321</strain>
    </source>
</reference>
<dbReference type="EMBL" id="FCOX02000021">
    <property type="protein sequence ID" value="SAK83141.1"/>
    <property type="molecule type" value="Genomic_DNA"/>
</dbReference>
<dbReference type="PROSITE" id="PS50977">
    <property type="entry name" value="HTH_TETR_2"/>
    <property type="match status" value="1"/>
</dbReference>
<dbReference type="SUPFAM" id="SSF46689">
    <property type="entry name" value="Homeodomain-like"/>
    <property type="match status" value="1"/>
</dbReference>
<dbReference type="Proteomes" id="UP000071859">
    <property type="component" value="Unassembled WGS sequence"/>
</dbReference>
<proteinExistence type="predicted"/>
<evidence type="ECO:0000256" key="1">
    <source>
        <dbReference type="ARBA" id="ARBA00023015"/>
    </source>
</evidence>
<dbReference type="Gene3D" id="1.10.357.10">
    <property type="entry name" value="Tetracycline Repressor, domain 2"/>
    <property type="match status" value="1"/>
</dbReference>
<evidence type="ECO:0000256" key="2">
    <source>
        <dbReference type="ARBA" id="ARBA00023125"/>
    </source>
</evidence>
<dbReference type="PRINTS" id="PR00455">
    <property type="entry name" value="HTHTETR"/>
</dbReference>
<feature type="DNA-binding region" description="H-T-H motif" evidence="4">
    <location>
        <begin position="50"/>
        <end position="69"/>
    </location>
</feature>
<gene>
    <name evidence="6" type="ORF">AWB78_04095</name>
</gene>